<evidence type="ECO:0000313" key="5">
    <source>
        <dbReference type="EMBL" id="HGF35562.1"/>
    </source>
</evidence>
<dbReference type="SUPFAM" id="SSF52540">
    <property type="entry name" value="P-loop containing nucleoside triphosphate hydrolases"/>
    <property type="match status" value="1"/>
</dbReference>
<sequence>MDFLDKALEKAKAAKPQAGKPQAEEGPTSPGLREVVPPTPPPLSGAGAAVGEILYTTTRTVPVNADWLRSQRIVTGASDDKVGEAYKLLRTQILHRTKADNKNLLMLTGPQPGEGKTLTAINLAVSLSQEIDKTVLLVDADLRRPTIHEYLGLPAGPGLGDYLTGAKTIPELLVHPEGFGKFVILPGGRPIAEAAELISSPMMMELVEELKHFYPDRYVLFDLPPMLSFADALAFAPLVDGIILVVEKGKTPREDIQRCLELLKDFPLLGTVLNKVSPTDSGYYYPEYQRHNERPADKKSWWGWLRR</sequence>
<evidence type="ECO:0000256" key="2">
    <source>
        <dbReference type="ARBA" id="ARBA00022840"/>
    </source>
</evidence>
<keyword evidence="1" id="KW-0547">Nucleotide-binding</keyword>
<dbReference type="InterPro" id="IPR050445">
    <property type="entry name" value="Bact_polysacc_biosynth/exp"/>
</dbReference>
<dbReference type="PANTHER" id="PTHR32309:SF31">
    <property type="entry name" value="CAPSULAR EXOPOLYSACCHARIDE FAMILY"/>
    <property type="match status" value="1"/>
</dbReference>
<dbReference type="PANTHER" id="PTHR32309">
    <property type="entry name" value="TYROSINE-PROTEIN KINASE"/>
    <property type="match status" value="1"/>
</dbReference>
<feature type="domain" description="CobQ/CobB/MinD/ParA nucleotide binding" evidence="4">
    <location>
        <begin position="106"/>
        <end position="281"/>
    </location>
</feature>
<organism evidence="5">
    <name type="scientific">Desulfobacca acetoxidans</name>
    <dbReference type="NCBI Taxonomy" id="60893"/>
    <lineage>
        <taxon>Bacteria</taxon>
        <taxon>Pseudomonadati</taxon>
        <taxon>Thermodesulfobacteriota</taxon>
        <taxon>Desulfobaccia</taxon>
        <taxon>Desulfobaccales</taxon>
        <taxon>Desulfobaccaceae</taxon>
        <taxon>Desulfobacca</taxon>
    </lineage>
</organism>
<evidence type="ECO:0000256" key="3">
    <source>
        <dbReference type="SAM" id="MobiDB-lite"/>
    </source>
</evidence>
<dbReference type="InterPro" id="IPR002586">
    <property type="entry name" value="CobQ/CobB/MinD/ParA_Nub-bd_dom"/>
</dbReference>
<keyword evidence="2" id="KW-0067">ATP-binding</keyword>
<gene>
    <name evidence="5" type="ORF">ENW96_14480</name>
</gene>
<protein>
    <submittedName>
        <fullName evidence="5">Exopolysaccharide biosynthesis protein</fullName>
    </submittedName>
</protein>
<dbReference type="InterPro" id="IPR005702">
    <property type="entry name" value="Wzc-like_C"/>
</dbReference>
<evidence type="ECO:0000259" key="4">
    <source>
        <dbReference type="Pfam" id="PF01656"/>
    </source>
</evidence>
<proteinExistence type="predicted"/>
<dbReference type="AlphaFoldDB" id="A0A7C3V565"/>
<comment type="caution">
    <text evidence="5">The sequence shown here is derived from an EMBL/GenBank/DDBJ whole genome shotgun (WGS) entry which is preliminary data.</text>
</comment>
<accession>A0A7C3V565</accession>
<dbReference type="InterPro" id="IPR027417">
    <property type="entry name" value="P-loop_NTPase"/>
</dbReference>
<dbReference type="Pfam" id="PF01656">
    <property type="entry name" value="CbiA"/>
    <property type="match status" value="1"/>
</dbReference>
<evidence type="ECO:0000256" key="1">
    <source>
        <dbReference type="ARBA" id="ARBA00022741"/>
    </source>
</evidence>
<feature type="region of interest" description="Disordered" evidence="3">
    <location>
        <begin position="1"/>
        <end position="44"/>
    </location>
</feature>
<dbReference type="CDD" id="cd05387">
    <property type="entry name" value="BY-kinase"/>
    <property type="match status" value="1"/>
</dbReference>
<feature type="compositionally biased region" description="Basic and acidic residues" evidence="3">
    <location>
        <begin position="1"/>
        <end position="12"/>
    </location>
</feature>
<dbReference type="EMBL" id="DTMF01000345">
    <property type="protein sequence ID" value="HGF35562.1"/>
    <property type="molecule type" value="Genomic_DNA"/>
</dbReference>
<name>A0A7C3V565_9BACT</name>
<dbReference type="Gene3D" id="3.40.50.300">
    <property type="entry name" value="P-loop containing nucleotide triphosphate hydrolases"/>
    <property type="match status" value="1"/>
</dbReference>
<reference evidence="5" key="1">
    <citation type="journal article" date="2020" name="mSystems">
        <title>Genome- and Community-Level Interaction Insights into Carbon Utilization and Element Cycling Functions of Hydrothermarchaeota in Hydrothermal Sediment.</title>
        <authorList>
            <person name="Zhou Z."/>
            <person name="Liu Y."/>
            <person name="Xu W."/>
            <person name="Pan J."/>
            <person name="Luo Z.H."/>
            <person name="Li M."/>
        </authorList>
    </citation>
    <scope>NUCLEOTIDE SEQUENCE [LARGE SCALE GENOMIC DNA]</scope>
    <source>
        <strain evidence="5">SpSt-897</strain>
    </source>
</reference>